<dbReference type="AlphaFoldDB" id="A0A2A4BA48"/>
<dbReference type="GO" id="GO:0005737">
    <property type="term" value="C:cytoplasm"/>
    <property type="evidence" value="ECO:0007669"/>
    <property type="project" value="TreeGrafter"/>
</dbReference>
<dbReference type="PROSITE" id="PS51257">
    <property type="entry name" value="PROKAR_LIPOPROTEIN"/>
    <property type="match status" value="1"/>
</dbReference>
<dbReference type="EMBL" id="NWMW01000001">
    <property type="protein sequence ID" value="PCD04795.1"/>
    <property type="molecule type" value="Genomic_DNA"/>
</dbReference>
<dbReference type="Pfam" id="PF12706">
    <property type="entry name" value="Lactamase_B_2"/>
    <property type="match status" value="1"/>
</dbReference>
<dbReference type="SUPFAM" id="SSF56281">
    <property type="entry name" value="Metallo-hydrolase/oxidoreductase"/>
    <property type="match status" value="1"/>
</dbReference>
<dbReference type="PANTHER" id="PTHR15032:SF4">
    <property type="entry name" value="N-ACYL-PHOSPHATIDYLETHANOLAMINE-HYDROLYZING PHOSPHOLIPASE D"/>
    <property type="match status" value="1"/>
</dbReference>
<keyword evidence="1" id="KW-0732">Signal</keyword>
<organism evidence="3 4">
    <name type="scientific">Sphingomonas spermidinifaciens</name>
    <dbReference type="NCBI Taxonomy" id="1141889"/>
    <lineage>
        <taxon>Bacteria</taxon>
        <taxon>Pseudomonadati</taxon>
        <taxon>Pseudomonadota</taxon>
        <taxon>Alphaproteobacteria</taxon>
        <taxon>Sphingomonadales</taxon>
        <taxon>Sphingomonadaceae</taxon>
        <taxon>Sphingomonas</taxon>
    </lineage>
</organism>
<feature type="signal peptide" evidence="1">
    <location>
        <begin position="1"/>
        <end position="22"/>
    </location>
</feature>
<evidence type="ECO:0000313" key="4">
    <source>
        <dbReference type="Proteomes" id="UP000218366"/>
    </source>
</evidence>
<accession>A0A2A4BA48</accession>
<feature type="domain" description="Metallo-beta-lactamase" evidence="2">
    <location>
        <begin position="125"/>
        <end position="322"/>
    </location>
</feature>
<gene>
    <name evidence="3" type="ORF">COC42_08195</name>
</gene>
<proteinExistence type="predicted"/>
<evidence type="ECO:0000313" key="3">
    <source>
        <dbReference type="EMBL" id="PCD04795.1"/>
    </source>
</evidence>
<dbReference type="OrthoDB" id="9805728at2"/>
<dbReference type="RefSeq" id="WP_096343183.1">
    <property type="nucleotide sequence ID" value="NZ_NWMW01000001.1"/>
</dbReference>
<dbReference type="GO" id="GO:0016787">
    <property type="term" value="F:hydrolase activity"/>
    <property type="evidence" value="ECO:0007669"/>
    <property type="project" value="UniProtKB-KW"/>
</dbReference>
<sequence>MRRAAKRMAGVLLWLLAGACLAAVIVPAFLDRIYYRGAASGHFDGERFFNPGGDDAGRVPGGGNRASFFWRRLTGEGEAAWPAQVAVQPARRSELALPAPSGAVPPMRATWVGHASVLVQTPGLNILTDPVWSERAGPFGFGPGRTTAPGIAIDDLPEIDLIVVSHNHYDHLDLTTLKRLWDRDRPRIVTSLGNGAILRSAGIDATELDWGRAATVGGASVHVVRNHHWSSRWFADRNRALWSAFVVELPGGNLFFAGDTGFGDGAWPREAAAIGPIRLALIPIGAFRFQPGEMGTGSHIGPREAVRVWDRLGSPIALPIHWGTFKLSAEARETPPAMLELLMRCAGLPVARFGRREVGRPFDVPAVEAAGARLEEARLEACARTPEVRALR</sequence>
<dbReference type="Gene3D" id="3.60.15.10">
    <property type="entry name" value="Ribonuclease Z/Hydroxyacylglutathione hydrolase-like"/>
    <property type="match status" value="1"/>
</dbReference>
<dbReference type="InterPro" id="IPR036866">
    <property type="entry name" value="RibonucZ/Hydroxyglut_hydro"/>
</dbReference>
<name>A0A2A4BA48_9SPHN</name>
<comment type="caution">
    <text evidence="3">The sequence shown here is derived from an EMBL/GenBank/DDBJ whole genome shotgun (WGS) entry which is preliminary data.</text>
</comment>
<keyword evidence="3" id="KW-0378">Hydrolase</keyword>
<keyword evidence="4" id="KW-1185">Reference proteome</keyword>
<reference evidence="3 4" key="1">
    <citation type="submission" date="2017-09" db="EMBL/GenBank/DDBJ databases">
        <title>Sphingomonas spermidinifaciens 9NM-10, whole genome shotgun sequence.</title>
        <authorList>
            <person name="Feng G."/>
            <person name="Zhu H."/>
        </authorList>
    </citation>
    <scope>NUCLEOTIDE SEQUENCE [LARGE SCALE GENOMIC DNA]</scope>
    <source>
        <strain evidence="3 4">9NM-10</strain>
    </source>
</reference>
<dbReference type="Proteomes" id="UP000218366">
    <property type="component" value="Unassembled WGS sequence"/>
</dbReference>
<protein>
    <submittedName>
        <fullName evidence="3">Zn-dependent hydrolase</fullName>
    </submittedName>
</protein>
<dbReference type="InterPro" id="IPR001279">
    <property type="entry name" value="Metallo-B-lactamas"/>
</dbReference>
<feature type="chain" id="PRO_5013285860" evidence="1">
    <location>
        <begin position="23"/>
        <end position="392"/>
    </location>
</feature>
<evidence type="ECO:0000259" key="2">
    <source>
        <dbReference type="Pfam" id="PF12706"/>
    </source>
</evidence>
<evidence type="ECO:0000256" key="1">
    <source>
        <dbReference type="SAM" id="SignalP"/>
    </source>
</evidence>
<dbReference type="PANTHER" id="PTHR15032">
    <property type="entry name" value="N-ACYL-PHOSPHATIDYLETHANOLAMINE-HYDROLYZING PHOSPHOLIPASE D"/>
    <property type="match status" value="1"/>
</dbReference>